<dbReference type="Proteomes" id="UP001642484">
    <property type="component" value="Unassembled WGS sequence"/>
</dbReference>
<evidence type="ECO:0000313" key="4">
    <source>
        <dbReference type="Proteomes" id="UP001642484"/>
    </source>
</evidence>
<evidence type="ECO:0000313" key="3">
    <source>
        <dbReference type="EMBL" id="CAK9063065.1"/>
    </source>
</evidence>
<sequence>MFCAAALCFLCGCPALLGSNSGIPSMRSQKNLHATFRLKNIDDEGKAKQLIDKGCKVQRCPSMTGSNPCWGETEQLTGSGGWVFKSPLLEKATMPNLYLKIELSSRKYEKLGMIRFLGGAPTLDLSDSKNLYNNLWMPLATVDPATPKLTPKAHGELRLMTPSQETVALRRLPKTARGWQRELKQALKGTAMRDPIYDEQAVKRGYDPNLYDHQGDHQEAMNEAKLSHMQKMLESDCCEWQQRVAWRDFGLKLESMSNADADEQQQRPSLSLLGSGWSRGETPNTRMLWELDEMMRHGVPAQNRGEIWFEITDAEELQRKWLESWAEKLSSEAHPSVAFYCRLVEDGKPSRNDAMWQLHEDSVASWERPTHHRAMARHVHRLCGARRTRLCGAHRHHRLKDDLGCNPQVPNDQDLDANAQGQRVSSVVAYCKLLLVLAFHLVVVQTPQTTVKEEVWKETSGTVSAVWAFWLLYFLWTEQVNGLSSGDSLLLLQRQLIVLKV</sequence>
<accession>A0ABP0NKV7</accession>
<feature type="signal peptide" evidence="2">
    <location>
        <begin position="1"/>
        <end position="18"/>
    </location>
</feature>
<proteinExistence type="predicted"/>
<keyword evidence="4" id="KW-1185">Reference proteome</keyword>
<feature type="region of interest" description="Disordered" evidence="1">
    <location>
        <begin position="259"/>
        <end position="278"/>
    </location>
</feature>
<feature type="compositionally biased region" description="Low complexity" evidence="1">
    <location>
        <begin position="269"/>
        <end position="278"/>
    </location>
</feature>
<dbReference type="EMBL" id="CAXAMN010021751">
    <property type="protein sequence ID" value="CAK9063065.1"/>
    <property type="molecule type" value="Genomic_DNA"/>
</dbReference>
<protein>
    <recommendedName>
        <fullName evidence="5">C2 domain-containing protein</fullName>
    </recommendedName>
</protein>
<gene>
    <name evidence="3" type="ORF">CCMP2556_LOCUS31003</name>
</gene>
<evidence type="ECO:0008006" key="5">
    <source>
        <dbReference type="Google" id="ProtNLM"/>
    </source>
</evidence>
<reference evidence="3 4" key="1">
    <citation type="submission" date="2024-02" db="EMBL/GenBank/DDBJ databases">
        <authorList>
            <person name="Chen Y."/>
            <person name="Shah S."/>
            <person name="Dougan E. K."/>
            <person name="Thang M."/>
            <person name="Chan C."/>
        </authorList>
    </citation>
    <scope>NUCLEOTIDE SEQUENCE [LARGE SCALE GENOMIC DNA]</scope>
</reference>
<comment type="caution">
    <text evidence="3">The sequence shown here is derived from an EMBL/GenBank/DDBJ whole genome shotgun (WGS) entry which is preliminary data.</text>
</comment>
<name>A0ABP0NKV7_9DINO</name>
<organism evidence="3 4">
    <name type="scientific">Durusdinium trenchii</name>
    <dbReference type="NCBI Taxonomy" id="1381693"/>
    <lineage>
        <taxon>Eukaryota</taxon>
        <taxon>Sar</taxon>
        <taxon>Alveolata</taxon>
        <taxon>Dinophyceae</taxon>
        <taxon>Suessiales</taxon>
        <taxon>Symbiodiniaceae</taxon>
        <taxon>Durusdinium</taxon>
    </lineage>
</organism>
<evidence type="ECO:0000256" key="2">
    <source>
        <dbReference type="SAM" id="SignalP"/>
    </source>
</evidence>
<keyword evidence="2" id="KW-0732">Signal</keyword>
<evidence type="ECO:0000256" key="1">
    <source>
        <dbReference type="SAM" id="MobiDB-lite"/>
    </source>
</evidence>
<feature type="chain" id="PRO_5045669559" description="C2 domain-containing protein" evidence="2">
    <location>
        <begin position="19"/>
        <end position="501"/>
    </location>
</feature>